<name>A0A392QV48_9FABA</name>
<reference evidence="1 2" key="1">
    <citation type="journal article" date="2018" name="Front. Plant Sci.">
        <title>Red Clover (Trifolium pratense) and Zigzag Clover (T. medium) - A Picture of Genomic Similarities and Differences.</title>
        <authorList>
            <person name="Dluhosova J."/>
            <person name="Istvanek J."/>
            <person name="Nedelnik J."/>
            <person name="Repkova J."/>
        </authorList>
    </citation>
    <scope>NUCLEOTIDE SEQUENCE [LARGE SCALE GENOMIC DNA]</scope>
    <source>
        <strain evidence="2">cv. 10/8</strain>
        <tissue evidence="1">Leaf</tissue>
    </source>
</reference>
<protein>
    <submittedName>
        <fullName evidence="1">Uncharacterized protein</fullName>
    </submittedName>
</protein>
<evidence type="ECO:0000313" key="1">
    <source>
        <dbReference type="EMBL" id="MCI27450.1"/>
    </source>
</evidence>
<sequence length="82" mass="9414">MKCCRLAAISGHSLNKLLFSVLRDGQQLSYWVPYASHDLDNLNLLWDQSSSRKCDIDSFSYGVWATFGICDSRIELREPELE</sequence>
<proteinExistence type="predicted"/>
<keyword evidence="2" id="KW-1185">Reference proteome</keyword>
<organism evidence="1 2">
    <name type="scientific">Trifolium medium</name>
    <dbReference type="NCBI Taxonomy" id="97028"/>
    <lineage>
        <taxon>Eukaryota</taxon>
        <taxon>Viridiplantae</taxon>
        <taxon>Streptophyta</taxon>
        <taxon>Embryophyta</taxon>
        <taxon>Tracheophyta</taxon>
        <taxon>Spermatophyta</taxon>
        <taxon>Magnoliopsida</taxon>
        <taxon>eudicotyledons</taxon>
        <taxon>Gunneridae</taxon>
        <taxon>Pentapetalae</taxon>
        <taxon>rosids</taxon>
        <taxon>fabids</taxon>
        <taxon>Fabales</taxon>
        <taxon>Fabaceae</taxon>
        <taxon>Papilionoideae</taxon>
        <taxon>50 kb inversion clade</taxon>
        <taxon>NPAAA clade</taxon>
        <taxon>Hologalegina</taxon>
        <taxon>IRL clade</taxon>
        <taxon>Trifolieae</taxon>
        <taxon>Trifolium</taxon>
    </lineage>
</organism>
<comment type="caution">
    <text evidence="1">The sequence shown here is derived from an EMBL/GenBank/DDBJ whole genome shotgun (WGS) entry which is preliminary data.</text>
</comment>
<accession>A0A392QV48</accession>
<dbReference type="Proteomes" id="UP000265520">
    <property type="component" value="Unassembled WGS sequence"/>
</dbReference>
<dbReference type="AlphaFoldDB" id="A0A392QV48"/>
<dbReference type="EMBL" id="LXQA010159350">
    <property type="protein sequence ID" value="MCI27450.1"/>
    <property type="molecule type" value="Genomic_DNA"/>
</dbReference>
<evidence type="ECO:0000313" key="2">
    <source>
        <dbReference type="Proteomes" id="UP000265520"/>
    </source>
</evidence>